<dbReference type="InterPro" id="IPR029057">
    <property type="entry name" value="PRTase-like"/>
</dbReference>
<evidence type="ECO:0000256" key="8">
    <source>
        <dbReference type="ARBA" id="ARBA00022842"/>
    </source>
</evidence>
<dbReference type="FunFam" id="3.40.50.2020:FF:000007">
    <property type="entry name" value="Ribose-phosphate pyrophosphokinase"/>
    <property type="match status" value="1"/>
</dbReference>
<dbReference type="Pfam" id="PF13793">
    <property type="entry name" value="Pribosyltran_N"/>
    <property type="match status" value="1"/>
</dbReference>
<dbReference type="EMBL" id="MGHY01000013">
    <property type="protein sequence ID" value="OGM79542.1"/>
    <property type="molecule type" value="Genomic_DNA"/>
</dbReference>
<keyword evidence="8" id="KW-0460">Magnesium</keyword>
<keyword evidence="5" id="KW-0547">Nucleotide-binding</keyword>
<dbReference type="Pfam" id="PF14572">
    <property type="entry name" value="Pribosyl_synth"/>
    <property type="match status" value="1"/>
</dbReference>
<keyword evidence="4" id="KW-0545">Nucleotide biosynthesis</keyword>
<evidence type="ECO:0000256" key="7">
    <source>
        <dbReference type="ARBA" id="ARBA00022840"/>
    </source>
</evidence>
<dbReference type="Proteomes" id="UP000178999">
    <property type="component" value="Unassembled WGS sequence"/>
</dbReference>
<organism evidence="11 12">
    <name type="scientific">Candidatus Woesebacteria bacterium RIFOXYB1_FULL_38_16</name>
    <dbReference type="NCBI Taxonomy" id="1802538"/>
    <lineage>
        <taxon>Bacteria</taxon>
        <taxon>Candidatus Woeseibacteriota</taxon>
    </lineage>
</organism>
<reference evidence="11 12" key="1">
    <citation type="journal article" date="2016" name="Nat. Commun.">
        <title>Thousands of microbial genomes shed light on interconnected biogeochemical processes in an aquifer system.</title>
        <authorList>
            <person name="Anantharaman K."/>
            <person name="Brown C.T."/>
            <person name="Hug L.A."/>
            <person name="Sharon I."/>
            <person name="Castelle C.J."/>
            <person name="Probst A.J."/>
            <person name="Thomas B.C."/>
            <person name="Singh A."/>
            <person name="Wilkins M.J."/>
            <person name="Karaoz U."/>
            <person name="Brodie E.L."/>
            <person name="Williams K.H."/>
            <person name="Hubbard S.S."/>
            <person name="Banfield J.F."/>
        </authorList>
    </citation>
    <scope>NUCLEOTIDE SEQUENCE [LARGE SCALE GENOMIC DNA]</scope>
</reference>
<dbReference type="SUPFAM" id="SSF53271">
    <property type="entry name" value="PRTase-like"/>
    <property type="match status" value="1"/>
</dbReference>
<dbReference type="AlphaFoldDB" id="A0A1F8CTD9"/>
<keyword evidence="3" id="KW-0479">Metal-binding</keyword>
<dbReference type="InterPro" id="IPR000836">
    <property type="entry name" value="PRTase_dom"/>
</dbReference>
<dbReference type="GO" id="GO:0005737">
    <property type="term" value="C:cytoplasm"/>
    <property type="evidence" value="ECO:0007669"/>
    <property type="project" value="TreeGrafter"/>
</dbReference>
<feature type="domain" description="Ribose-phosphate pyrophosphokinase N-terminal" evidence="10">
    <location>
        <begin position="1"/>
        <end position="115"/>
    </location>
</feature>
<comment type="caution">
    <text evidence="11">The sequence shown here is derived from an EMBL/GenBank/DDBJ whole genome shotgun (WGS) entry which is preliminary data.</text>
</comment>
<keyword evidence="6" id="KW-0418">Kinase</keyword>
<evidence type="ECO:0000256" key="5">
    <source>
        <dbReference type="ARBA" id="ARBA00022741"/>
    </source>
</evidence>
<dbReference type="GO" id="GO:0002189">
    <property type="term" value="C:ribose phosphate diphosphokinase complex"/>
    <property type="evidence" value="ECO:0007669"/>
    <property type="project" value="TreeGrafter"/>
</dbReference>
<evidence type="ECO:0000256" key="3">
    <source>
        <dbReference type="ARBA" id="ARBA00022723"/>
    </source>
</evidence>
<dbReference type="GO" id="GO:0000287">
    <property type="term" value="F:magnesium ion binding"/>
    <property type="evidence" value="ECO:0007669"/>
    <property type="project" value="InterPro"/>
</dbReference>
<dbReference type="GO" id="GO:0004749">
    <property type="term" value="F:ribose phosphate diphosphokinase activity"/>
    <property type="evidence" value="ECO:0007669"/>
    <property type="project" value="UniProtKB-EC"/>
</dbReference>
<keyword evidence="2" id="KW-0808">Transferase</keyword>
<dbReference type="PANTHER" id="PTHR10210">
    <property type="entry name" value="RIBOSE-PHOSPHATE DIPHOSPHOKINASE FAMILY MEMBER"/>
    <property type="match status" value="1"/>
</dbReference>
<accession>A0A1F8CTD9</accession>
<dbReference type="GO" id="GO:0006164">
    <property type="term" value="P:purine nucleotide biosynthetic process"/>
    <property type="evidence" value="ECO:0007669"/>
    <property type="project" value="TreeGrafter"/>
</dbReference>
<name>A0A1F8CTD9_9BACT</name>
<keyword evidence="7" id="KW-0067">ATP-binding</keyword>
<sequence length="320" mass="35416">MEILTGKSNPKLAEDVADILKHNIDQPVSKFEDGERRVVISSPLRRKSVFIIQPTGRPKVNARIMELYAMLDAARRESPDEITAIIPYFGYARQDRREQPGAPIMAAVVARQIFDTGADRVVTIDLHSEQSMAAVDRPWDNLYASKVLVPALIRFGINPRKTAVATPDKGGFLRAIKYAEMLGTDKIAIAYKQRDIDLSVASKALFMLGDVSGMTVIITDDILASGSTLFDAAAMMKANGAKHVFGAITHGLFLDDKKTGRTALGRLDESPIEKLFITDTLRQKGRIRHHPKIEIVSVAPLLADVIYQIHTGEHMDGRFR</sequence>
<dbReference type="InterPro" id="IPR029099">
    <property type="entry name" value="Pribosyltran_N"/>
</dbReference>
<evidence type="ECO:0000256" key="4">
    <source>
        <dbReference type="ARBA" id="ARBA00022727"/>
    </source>
</evidence>
<protein>
    <recommendedName>
        <fullName evidence="1">ribose-phosphate diphosphokinase</fullName>
        <ecNumber evidence="1">2.7.6.1</ecNumber>
    </recommendedName>
</protein>
<evidence type="ECO:0000313" key="11">
    <source>
        <dbReference type="EMBL" id="OGM79542.1"/>
    </source>
</evidence>
<comment type="catalytic activity">
    <reaction evidence="9">
        <text>D-ribose 5-phosphate + ATP = 5-phospho-alpha-D-ribose 1-diphosphate + AMP + H(+)</text>
        <dbReference type="Rhea" id="RHEA:15609"/>
        <dbReference type="ChEBI" id="CHEBI:15378"/>
        <dbReference type="ChEBI" id="CHEBI:30616"/>
        <dbReference type="ChEBI" id="CHEBI:58017"/>
        <dbReference type="ChEBI" id="CHEBI:78346"/>
        <dbReference type="ChEBI" id="CHEBI:456215"/>
        <dbReference type="EC" id="2.7.6.1"/>
    </reaction>
</comment>
<dbReference type="PANTHER" id="PTHR10210:SF32">
    <property type="entry name" value="RIBOSE-PHOSPHATE PYROPHOSPHOKINASE 2"/>
    <property type="match status" value="1"/>
</dbReference>
<gene>
    <name evidence="11" type="ORF">A2382_00060</name>
</gene>
<dbReference type="SMART" id="SM01400">
    <property type="entry name" value="Pribosyltran_N"/>
    <property type="match status" value="1"/>
</dbReference>
<evidence type="ECO:0000313" key="12">
    <source>
        <dbReference type="Proteomes" id="UP000178999"/>
    </source>
</evidence>
<evidence type="ECO:0000256" key="9">
    <source>
        <dbReference type="ARBA" id="ARBA00049535"/>
    </source>
</evidence>
<dbReference type="Gene3D" id="3.40.50.2020">
    <property type="match status" value="2"/>
</dbReference>
<dbReference type="InterPro" id="IPR005946">
    <property type="entry name" value="Rib-P_diPkinase"/>
</dbReference>
<dbReference type="GO" id="GO:0006015">
    <property type="term" value="P:5-phosphoribose 1-diphosphate biosynthetic process"/>
    <property type="evidence" value="ECO:0007669"/>
    <property type="project" value="TreeGrafter"/>
</dbReference>
<evidence type="ECO:0000259" key="10">
    <source>
        <dbReference type="Pfam" id="PF13793"/>
    </source>
</evidence>
<dbReference type="CDD" id="cd06223">
    <property type="entry name" value="PRTases_typeI"/>
    <property type="match status" value="1"/>
</dbReference>
<dbReference type="GO" id="GO:0016301">
    <property type="term" value="F:kinase activity"/>
    <property type="evidence" value="ECO:0007669"/>
    <property type="project" value="UniProtKB-KW"/>
</dbReference>
<evidence type="ECO:0000256" key="6">
    <source>
        <dbReference type="ARBA" id="ARBA00022777"/>
    </source>
</evidence>
<dbReference type="GO" id="GO:0005524">
    <property type="term" value="F:ATP binding"/>
    <property type="evidence" value="ECO:0007669"/>
    <property type="project" value="UniProtKB-KW"/>
</dbReference>
<dbReference type="NCBIfam" id="TIGR01251">
    <property type="entry name" value="ribP_PPkin"/>
    <property type="match status" value="1"/>
</dbReference>
<evidence type="ECO:0000256" key="2">
    <source>
        <dbReference type="ARBA" id="ARBA00022679"/>
    </source>
</evidence>
<dbReference type="EC" id="2.7.6.1" evidence="1"/>
<dbReference type="STRING" id="1802538.A2382_00060"/>
<proteinExistence type="predicted"/>
<evidence type="ECO:0000256" key="1">
    <source>
        <dbReference type="ARBA" id="ARBA00013247"/>
    </source>
</evidence>